<dbReference type="EMBL" id="AEGR01000024">
    <property type="protein sequence ID" value="EGI78288.1"/>
    <property type="molecule type" value="Genomic_DNA"/>
</dbReference>
<dbReference type="GO" id="GO:0003700">
    <property type="term" value="F:DNA-binding transcription factor activity"/>
    <property type="evidence" value="ECO:0007669"/>
    <property type="project" value="InterPro"/>
</dbReference>
<organism evidence="6 7">
    <name type="scientific">Hylemonella gracilis ATCC 19624</name>
    <dbReference type="NCBI Taxonomy" id="887062"/>
    <lineage>
        <taxon>Bacteria</taxon>
        <taxon>Pseudomonadati</taxon>
        <taxon>Pseudomonadota</taxon>
        <taxon>Betaproteobacteria</taxon>
        <taxon>Burkholderiales</taxon>
        <taxon>Comamonadaceae</taxon>
        <taxon>Hylemonella</taxon>
    </lineage>
</organism>
<dbReference type="Pfam" id="PF03466">
    <property type="entry name" value="LysR_substrate"/>
    <property type="match status" value="1"/>
</dbReference>
<feature type="domain" description="HTH lysR-type" evidence="5">
    <location>
        <begin position="5"/>
        <end position="62"/>
    </location>
</feature>
<evidence type="ECO:0000313" key="6">
    <source>
        <dbReference type="EMBL" id="EGI78288.1"/>
    </source>
</evidence>
<reference evidence="6 7" key="1">
    <citation type="journal article" date="2011" name="EMBO J.">
        <title>Structural diversity of bacterial flagellar motors.</title>
        <authorList>
            <person name="Chen S."/>
            <person name="Beeby M."/>
            <person name="Murphy G.E."/>
            <person name="Leadbetter J.R."/>
            <person name="Hendrixson D.R."/>
            <person name="Briegel A."/>
            <person name="Li Z."/>
            <person name="Shi J."/>
            <person name="Tocheva E.I."/>
            <person name="Muller A."/>
            <person name="Dobro M.J."/>
            <person name="Jensen G.J."/>
        </authorList>
    </citation>
    <scope>NUCLEOTIDE SEQUENCE [LARGE SCALE GENOMIC DNA]</scope>
    <source>
        <strain evidence="6 7">ATCC 19624</strain>
    </source>
</reference>
<protein>
    <submittedName>
        <fullName evidence="6">Transcriptional regulator, LysR family protein</fullName>
    </submittedName>
</protein>
<keyword evidence="2" id="KW-0805">Transcription regulation</keyword>
<evidence type="ECO:0000313" key="7">
    <source>
        <dbReference type="Proteomes" id="UP000016368"/>
    </source>
</evidence>
<dbReference type="Gene3D" id="3.40.190.290">
    <property type="match status" value="1"/>
</dbReference>
<accession>F3KPN0</accession>
<dbReference type="Pfam" id="PF00126">
    <property type="entry name" value="HTH_1"/>
    <property type="match status" value="1"/>
</dbReference>
<dbReference type="eggNOG" id="COG0583">
    <property type="taxonomic scope" value="Bacteria"/>
</dbReference>
<keyword evidence="4" id="KW-0804">Transcription</keyword>
<dbReference type="PROSITE" id="PS50931">
    <property type="entry name" value="HTH_LYSR"/>
    <property type="match status" value="1"/>
</dbReference>
<evidence type="ECO:0000256" key="2">
    <source>
        <dbReference type="ARBA" id="ARBA00023015"/>
    </source>
</evidence>
<dbReference type="AlphaFoldDB" id="F3KPN0"/>
<dbReference type="InterPro" id="IPR036390">
    <property type="entry name" value="WH_DNA-bd_sf"/>
</dbReference>
<dbReference type="SUPFAM" id="SSF53850">
    <property type="entry name" value="Periplasmic binding protein-like II"/>
    <property type="match status" value="1"/>
</dbReference>
<evidence type="ECO:0000256" key="3">
    <source>
        <dbReference type="ARBA" id="ARBA00023125"/>
    </source>
</evidence>
<gene>
    <name evidence="6" type="ORF">HGR_01949</name>
</gene>
<proteinExistence type="inferred from homology"/>
<sequence length="316" mass="35494">MQMQFQIQDFRLFLEVAELGSFTKVAARRQTVQSHISRQISALEKECGSPLFRRTGRGVALTEFGQHVERRVRLWLNGCDELFAEIRQASTVPMGEVRIGVLPSVAHPLMSHVFSRLRQDYPRIVLNVREGQGGELDAMLDTGGVDMAVLFRFDPPRGQDEVLLATVDTYLVSSPGAARTRGETVGFKMLEDLPLVLPRRPAHWRAILDETARSQGFHLQAVIDADSLRLQKQVLLDQPNLYALLGPFSIDEELRQGKLRAAKLVTPELKRYVTLAHPKWGQLTQASRIVSRLIRETVQSWGGQLKPSVPGEPALF</sequence>
<evidence type="ECO:0000256" key="1">
    <source>
        <dbReference type="ARBA" id="ARBA00009437"/>
    </source>
</evidence>
<dbReference type="STRING" id="887062.HGR_01949"/>
<dbReference type="PANTHER" id="PTHR30419">
    <property type="entry name" value="HTH-TYPE TRANSCRIPTIONAL REGULATOR YBHD"/>
    <property type="match status" value="1"/>
</dbReference>
<dbReference type="InterPro" id="IPR036388">
    <property type="entry name" value="WH-like_DNA-bd_sf"/>
</dbReference>
<comment type="caution">
    <text evidence="6">The sequence shown here is derived from an EMBL/GenBank/DDBJ whole genome shotgun (WGS) entry which is preliminary data.</text>
</comment>
<dbReference type="InterPro" id="IPR005119">
    <property type="entry name" value="LysR_subst-bd"/>
</dbReference>
<dbReference type="InterPro" id="IPR000847">
    <property type="entry name" value="LysR_HTH_N"/>
</dbReference>
<evidence type="ECO:0000259" key="5">
    <source>
        <dbReference type="PROSITE" id="PS50931"/>
    </source>
</evidence>
<dbReference type="PANTHER" id="PTHR30419:SF8">
    <property type="entry name" value="NITROGEN ASSIMILATION TRANSCRIPTIONAL ACTIVATOR-RELATED"/>
    <property type="match status" value="1"/>
</dbReference>
<dbReference type="InterPro" id="IPR050950">
    <property type="entry name" value="HTH-type_LysR_regulators"/>
</dbReference>
<dbReference type="SUPFAM" id="SSF46785">
    <property type="entry name" value="Winged helix' DNA-binding domain"/>
    <property type="match status" value="1"/>
</dbReference>
<dbReference type="GO" id="GO:0005829">
    <property type="term" value="C:cytosol"/>
    <property type="evidence" value="ECO:0007669"/>
    <property type="project" value="TreeGrafter"/>
</dbReference>
<dbReference type="GO" id="GO:0003677">
    <property type="term" value="F:DNA binding"/>
    <property type="evidence" value="ECO:0007669"/>
    <property type="project" value="UniProtKB-KW"/>
</dbReference>
<name>F3KPN0_9BURK</name>
<keyword evidence="3" id="KW-0238">DNA-binding</keyword>
<comment type="similarity">
    <text evidence="1">Belongs to the LysR transcriptional regulatory family.</text>
</comment>
<evidence type="ECO:0000256" key="4">
    <source>
        <dbReference type="ARBA" id="ARBA00023163"/>
    </source>
</evidence>
<dbReference type="Gene3D" id="1.10.10.10">
    <property type="entry name" value="Winged helix-like DNA-binding domain superfamily/Winged helix DNA-binding domain"/>
    <property type="match status" value="1"/>
</dbReference>
<keyword evidence="7" id="KW-1185">Reference proteome</keyword>
<dbReference type="Proteomes" id="UP000016368">
    <property type="component" value="Unassembled WGS sequence"/>
</dbReference>